<keyword evidence="3" id="KW-1185">Reference proteome</keyword>
<evidence type="ECO:0000259" key="1">
    <source>
        <dbReference type="Pfam" id="PF13460"/>
    </source>
</evidence>
<accession>A0A939LVF7</accession>
<sequence>MTSTTAPSTTAVHVLGATGKTGHRVISRLEQAGVPVVGRSRRSTPPFDWQDRSTWAPAIAGATALYVAYVPDLAVDGAPEDVAELVTLARVAGVEHVVLLSGRGEANARRAELVLEESGLEWTVVRASWFMQNFSEGALRDGVLSGMVALPAGHVPEPFVDLDDVADLVVAALTDPALRGRVHEVTGPQALTFTEVAEVIATTTGREVGYLAMDPEEFRAVLTAEAGADYADMLTDLCLEVFDGRNVHPVDGVQAALGRPARSLAEFARDAAAAGAWG</sequence>
<organism evidence="2 3">
    <name type="scientific">Actinotalea soli</name>
    <dbReference type="NCBI Taxonomy" id="2819234"/>
    <lineage>
        <taxon>Bacteria</taxon>
        <taxon>Bacillati</taxon>
        <taxon>Actinomycetota</taxon>
        <taxon>Actinomycetes</taxon>
        <taxon>Micrococcales</taxon>
        <taxon>Cellulomonadaceae</taxon>
        <taxon>Actinotalea</taxon>
    </lineage>
</organism>
<protein>
    <submittedName>
        <fullName evidence="2">NAD(P)H-binding protein</fullName>
    </submittedName>
</protein>
<dbReference type="Pfam" id="PF13460">
    <property type="entry name" value="NAD_binding_10"/>
    <property type="match status" value="1"/>
</dbReference>
<evidence type="ECO:0000313" key="3">
    <source>
        <dbReference type="Proteomes" id="UP000664209"/>
    </source>
</evidence>
<dbReference type="InterPro" id="IPR016040">
    <property type="entry name" value="NAD(P)-bd_dom"/>
</dbReference>
<dbReference type="InterPro" id="IPR036291">
    <property type="entry name" value="NAD(P)-bd_dom_sf"/>
</dbReference>
<dbReference type="RefSeq" id="WP_208056546.1">
    <property type="nucleotide sequence ID" value="NZ_JAGEMK010000008.1"/>
</dbReference>
<dbReference type="SUPFAM" id="SSF51735">
    <property type="entry name" value="NAD(P)-binding Rossmann-fold domains"/>
    <property type="match status" value="1"/>
</dbReference>
<name>A0A939LVF7_9CELL</name>
<comment type="caution">
    <text evidence="2">The sequence shown here is derived from an EMBL/GenBank/DDBJ whole genome shotgun (WGS) entry which is preliminary data.</text>
</comment>
<dbReference type="EMBL" id="JAGEMK010000008">
    <property type="protein sequence ID" value="MBO1752854.1"/>
    <property type="molecule type" value="Genomic_DNA"/>
</dbReference>
<evidence type="ECO:0000313" key="2">
    <source>
        <dbReference type="EMBL" id="MBO1752854.1"/>
    </source>
</evidence>
<dbReference type="PANTHER" id="PTHR43162:SF1">
    <property type="entry name" value="PRESTALK A DIFFERENTIATION PROTEIN A"/>
    <property type="match status" value="1"/>
</dbReference>
<dbReference type="InterPro" id="IPR051604">
    <property type="entry name" value="Ergot_Alk_Oxidoreductase"/>
</dbReference>
<dbReference type="AlphaFoldDB" id="A0A939LVF7"/>
<gene>
    <name evidence="2" type="ORF">J4G33_13660</name>
</gene>
<dbReference type="Proteomes" id="UP000664209">
    <property type="component" value="Unassembled WGS sequence"/>
</dbReference>
<dbReference type="Gene3D" id="3.90.25.10">
    <property type="entry name" value="UDP-galactose 4-epimerase, domain 1"/>
    <property type="match status" value="1"/>
</dbReference>
<feature type="domain" description="NAD(P)-binding" evidence="1">
    <location>
        <begin position="16"/>
        <end position="176"/>
    </location>
</feature>
<proteinExistence type="predicted"/>
<dbReference type="PANTHER" id="PTHR43162">
    <property type="match status" value="1"/>
</dbReference>
<reference evidence="2" key="1">
    <citation type="submission" date="2021-03" db="EMBL/GenBank/DDBJ databases">
        <title>Actinotalea soli sp. nov., isolated from soil.</title>
        <authorList>
            <person name="Ping W."/>
            <person name="Zhang J."/>
        </authorList>
    </citation>
    <scope>NUCLEOTIDE SEQUENCE</scope>
    <source>
        <strain evidence="2">BY-33</strain>
    </source>
</reference>
<dbReference type="Gene3D" id="3.40.50.720">
    <property type="entry name" value="NAD(P)-binding Rossmann-like Domain"/>
    <property type="match status" value="1"/>
</dbReference>